<dbReference type="Gene3D" id="1.10.3210.10">
    <property type="entry name" value="Hypothetical protein af1432"/>
    <property type="match status" value="1"/>
</dbReference>
<dbReference type="OrthoDB" id="6210373at2"/>
<dbReference type="InterPro" id="IPR003607">
    <property type="entry name" value="HD/PDEase_dom"/>
</dbReference>
<feature type="domain" description="HD-GYP" evidence="1">
    <location>
        <begin position="163"/>
        <end position="372"/>
    </location>
</feature>
<dbReference type="EMBL" id="FUXB01000005">
    <property type="protein sequence ID" value="SJZ74405.1"/>
    <property type="molecule type" value="Genomic_DNA"/>
</dbReference>
<dbReference type="SUPFAM" id="SSF109604">
    <property type="entry name" value="HD-domain/PDEase-like"/>
    <property type="match status" value="1"/>
</dbReference>
<dbReference type="InterPro" id="IPR029016">
    <property type="entry name" value="GAF-like_dom_sf"/>
</dbReference>
<dbReference type="Gene3D" id="3.30.450.40">
    <property type="match status" value="1"/>
</dbReference>
<proteinExistence type="predicted"/>
<dbReference type="CDD" id="cd00077">
    <property type="entry name" value="HDc"/>
    <property type="match status" value="1"/>
</dbReference>
<dbReference type="PANTHER" id="PTHR45228">
    <property type="entry name" value="CYCLIC DI-GMP PHOSPHODIESTERASE TM_0186-RELATED"/>
    <property type="match status" value="1"/>
</dbReference>
<organism evidence="2 3">
    <name type="scientific">Vibrio cincinnatiensis DSM 19608</name>
    <dbReference type="NCBI Taxonomy" id="1123491"/>
    <lineage>
        <taxon>Bacteria</taxon>
        <taxon>Pseudomonadati</taxon>
        <taxon>Pseudomonadota</taxon>
        <taxon>Gammaproteobacteria</taxon>
        <taxon>Vibrionales</taxon>
        <taxon>Vibrionaceae</taxon>
        <taxon>Vibrio</taxon>
    </lineage>
</organism>
<protein>
    <submittedName>
        <fullName evidence="2">HD-GYP domain, c-di-GMP phosphodiesterase class II (Or its inactivated variant)</fullName>
    </submittedName>
</protein>
<evidence type="ECO:0000313" key="2">
    <source>
        <dbReference type="EMBL" id="SJZ74405.1"/>
    </source>
</evidence>
<accession>A0A1T4N5T2</accession>
<dbReference type="InterPro" id="IPR037522">
    <property type="entry name" value="HD_GYP_dom"/>
</dbReference>
<keyword evidence="3" id="KW-1185">Reference proteome</keyword>
<name>A0A1T4N5T2_VIBCI</name>
<dbReference type="STRING" id="1123491.SAMN02745782_01228"/>
<dbReference type="Pfam" id="PF13487">
    <property type="entry name" value="HD_5"/>
    <property type="match status" value="1"/>
</dbReference>
<sequence>MDKNQEEYGLSSIAGTLNTQLSQIHQRILAHDTTIDRLSFALYDPKSDQLKTYADSTVHGFELSHYACSLAELPSLKPCIESGEARYIGDIPNELSSDTPHTRWLIAQGFHSSLALPVYHAQTFIGFLFLNSCQKQAFTPKNYSKLKPFIDLIRFVVSSEYDLFHSLLNAATNFNEKSTEHWEESKEHKERISRFARVIALEVAAIYQLDDELIEQISQFSRCHDIGKLSIPCHVLNKPSSFADEEKELLNQHVEKGIEIINHIIDEIGSPKNPSVSVLKEIVAYHHEFLDGSGYPYGLTEESIPVSARIITVANIFDALTNHRPYKQAWSIPFALLELEKMVVAGKLDRHCVNALRYHQDYLKRVIETYPETDPQDRIPHS</sequence>
<dbReference type="PANTHER" id="PTHR45228:SF1">
    <property type="entry name" value="CYCLIC DI-GMP PHOSPHODIESTERASE TM_0186"/>
    <property type="match status" value="1"/>
</dbReference>
<dbReference type="InterPro" id="IPR052020">
    <property type="entry name" value="Cyclic_di-GMP/3'3'-cGAMP_PDE"/>
</dbReference>
<evidence type="ECO:0000259" key="1">
    <source>
        <dbReference type="PROSITE" id="PS51832"/>
    </source>
</evidence>
<dbReference type="PROSITE" id="PS51832">
    <property type="entry name" value="HD_GYP"/>
    <property type="match status" value="1"/>
</dbReference>
<dbReference type="GeneID" id="70584295"/>
<dbReference type="AlphaFoldDB" id="A0A1T4N5T2"/>
<dbReference type="SUPFAM" id="SSF55781">
    <property type="entry name" value="GAF domain-like"/>
    <property type="match status" value="1"/>
</dbReference>
<gene>
    <name evidence="2" type="ORF">SAMN02745782_01228</name>
</gene>
<reference evidence="3" key="1">
    <citation type="submission" date="2017-02" db="EMBL/GenBank/DDBJ databases">
        <authorList>
            <person name="Varghese N."/>
            <person name="Submissions S."/>
        </authorList>
    </citation>
    <scope>NUCLEOTIDE SEQUENCE [LARGE SCALE GENOMIC DNA]</scope>
    <source>
        <strain evidence="3">DSM 19608</strain>
    </source>
</reference>
<dbReference type="RefSeq" id="WP_078925633.1">
    <property type="nucleotide sequence ID" value="NZ_FUXB01000005.1"/>
</dbReference>
<evidence type="ECO:0000313" key="3">
    <source>
        <dbReference type="Proteomes" id="UP000190834"/>
    </source>
</evidence>
<dbReference type="Proteomes" id="UP000190834">
    <property type="component" value="Unassembled WGS sequence"/>
</dbReference>
<dbReference type="GO" id="GO:0008081">
    <property type="term" value="F:phosphoric diester hydrolase activity"/>
    <property type="evidence" value="ECO:0007669"/>
    <property type="project" value="UniProtKB-ARBA"/>
</dbReference>